<keyword evidence="4" id="KW-1185">Reference proteome</keyword>
<organism evidence="3 4">
    <name type="scientific">Seminavis robusta</name>
    <dbReference type="NCBI Taxonomy" id="568900"/>
    <lineage>
        <taxon>Eukaryota</taxon>
        <taxon>Sar</taxon>
        <taxon>Stramenopiles</taxon>
        <taxon>Ochrophyta</taxon>
        <taxon>Bacillariophyta</taxon>
        <taxon>Bacillariophyceae</taxon>
        <taxon>Bacillariophycidae</taxon>
        <taxon>Naviculales</taxon>
        <taxon>Naviculaceae</taxon>
        <taxon>Seminavis</taxon>
    </lineage>
</organism>
<name>A0A9N8D5H1_9STRA</name>
<feature type="compositionally biased region" description="Polar residues" evidence="2">
    <location>
        <begin position="33"/>
        <end position="43"/>
    </location>
</feature>
<dbReference type="AlphaFoldDB" id="A0A9N8D5H1"/>
<evidence type="ECO:0000313" key="3">
    <source>
        <dbReference type="EMBL" id="CAB9496773.1"/>
    </source>
</evidence>
<dbReference type="EMBL" id="CAICTM010000009">
    <property type="protein sequence ID" value="CAB9496773.1"/>
    <property type="molecule type" value="Genomic_DNA"/>
</dbReference>
<sequence length="126" mass="14086">MENKDPQEQNQPVSLESLDDDGMDLYGDLIEDTQPTAASNTASKAAPNDGSSNDHHQKQQNPKSLSLADHIKELETQLAASQKENETLKRNMGTLYRTAKNEIDSKNSHIELLTKQLDQFQNASYE</sequence>
<evidence type="ECO:0000256" key="1">
    <source>
        <dbReference type="SAM" id="Coils"/>
    </source>
</evidence>
<protein>
    <submittedName>
        <fullName evidence="3">Uncharacterized protein</fullName>
    </submittedName>
</protein>
<proteinExistence type="predicted"/>
<evidence type="ECO:0000313" key="4">
    <source>
        <dbReference type="Proteomes" id="UP001153069"/>
    </source>
</evidence>
<feature type="region of interest" description="Disordered" evidence="2">
    <location>
        <begin position="1"/>
        <end position="66"/>
    </location>
</feature>
<reference evidence="3" key="1">
    <citation type="submission" date="2020-06" db="EMBL/GenBank/DDBJ databases">
        <authorList>
            <consortium name="Plant Systems Biology data submission"/>
        </authorList>
    </citation>
    <scope>NUCLEOTIDE SEQUENCE</scope>
    <source>
        <strain evidence="3">D6</strain>
    </source>
</reference>
<feature type="coiled-coil region" evidence="1">
    <location>
        <begin position="71"/>
        <end position="123"/>
    </location>
</feature>
<comment type="caution">
    <text evidence="3">The sequence shown here is derived from an EMBL/GenBank/DDBJ whole genome shotgun (WGS) entry which is preliminary data.</text>
</comment>
<dbReference type="Proteomes" id="UP001153069">
    <property type="component" value="Unassembled WGS sequence"/>
</dbReference>
<gene>
    <name evidence="3" type="ORF">SEMRO_9_G007390.1</name>
</gene>
<evidence type="ECO:0000256" key="2">
    <source>
        <dbReference type="SAM" id="MobiDB-lite"/>
    </source>
</evidence>
<keyword evidence="1" id="KW-0175">Coiled coil</keyword>
<dbReference type="OrthoDB" id="47479at2759"/>
<accession>A0A9N8D5H1</accession>